<dbReference type="Proteomes" id="UP000003042">
    <property type="component" value="Unassembled WGS sequence"/>
</dbReference>
<dbReference type="EMBL" id="ABKX01000001">
    <property type="protein sequence ID" value="EDS94223.1"/>
    <property type="molecule type" value="Genomic_DNA"/>
</dbReference>
<sequence length="69" mass="7926">MLLYISICSLIKRSSFATSLAALNVLLKCNIYEDIYIKNNDEIKTTQTSTMPIPFCLFIPFLRYQLSIS</sequence>
<evidence type="ECO:0000313" key="3">
    <source>
        <dbReference type="Proteomes" id="UP000003042"/>
    </source>
</evidence>
<comment type="caution">
    <text evidence="2">The sequence shown here is derived from an EMBL/GenBank/DDBJ whole genome shotgun (WGS) entry which is preliminary data.</text>
</comment>
<dbReference type="AlphaFoldDB" id="A0ABC9NVG2"/>
<proteinExistence type="predicted"/>
<evidence type="ECO:0000256" key="1">
    <source>
        <dbReference type="SAM" id="SignalP"/>
    </source>
</evidence>
<gene>
    <name evidence="2" type="ORF">ESCAB7627_0440</name>
</gene>
<protein>
    <recommendedName>
        <fullName evidence="4">Secreted protein</fullName>
    </recommendedName>
</protein>
<evidence type="ECO:0008006" key="4">
    <source>
        <dbReference type="Google" id="ProtNLM"/>
    </source>
</evidence>
<organism evidence="2 3">
    <name type="scientific">Escherichia albertii (strain TW07627)</name>
    <dbReference type="NCBI Taxonomy" id="502347"/>
    <lineage>
        <taxon>Bacteria</taxon>
        <taxon>Pseudomonadati</taxon>
        <taxon>Pseudomonadota</taxon>
        <taxon>Gammaproteobacteria</taxon>
        <taxon>Enterobacterales</taxon>
        <taxon>Enterobacteriaceae</taxon>
        <taxon>Escherichia</taxon>
    </lineage>
</organism>
<accession>A0ABC9NVG2</accession>
<name>A0ABC9NVG2_ESCAT</name>
<feature type="chain" id="PRO_5044747388" description="Secreted protein" evidence="1">
    <location>
        <begin position="18"/>
        <end position="69"/>
    </location>
</feature>
<feature type="signal peptide" evidence="1">
    <location>
        <begin position="1"/>
        <end position="17"/>
    </location>
</feature>
<evidence type="ECO:0000313" key="2">
    <source>
        <dbReference type="EMBL" id="EDS94223.1"/>
    </source>
</evidence>
<keyword evidence="1" id="KW-0732">Signal</keyword>
<reference evidence="2 3" key="1">
    <citation type="submission" date="2008-02" db="EMBL/GenBank/DDBJ databases">
        <title>Annotation of Escherichia albertii TW07627.</title>
        <authorList>
            <person name="Sutton G."/>
            <person name="Whittam T.S."/>
            <person name="Sebastian Y."/>
        </authorList>
    </citation>
    <scope>NUCLEOTIDE SEQUENCE [LARGE SCALE GENOMIC DNA]</scope>
    <source>
        <strain evidence="2 3">TW07627</strain>
    </source>
</reference>